<gene>
    <name evidence="1" type="ORF">LCGC14_1589210</name>
</gene>
<organism evidence="1">
    <name type="scientific">marine sediment metagenome</name>
    <dbReference type="NCBI Taxonomy" id="412755"/>
    <lineage>
        <taxon>unclassified sequences</taxon>
        <taxon>metagenomes</taxon>
        <taxon>ecological metagenomes</taxon>
    </lineage>
</organism>
<reference evidence="1" key="1">
    <citation type="journal article" date="2015" name="Nature">
        <title>Complex archaea that bridge the gap between prokaryotes and eukaryotes.</title>
        <authorList>
            <person name="Spang A."/>
            <person name="Saw J.H."/>
            <person name="Jorgensen S.L."/>
            <person name="Zaremba-Niedzwiedzka K."/>
            <person name="Martijn J."/>
            <person name="Lind A.E."/>
            <person name="van Eijk R."/>
            <person name="Schleper C."/>
            <person name="Guy L."/>
            <person name="Ettema T.J."/>
        </authorList>
    </citation>
    <scope>NUCLEOTIDE SEQUENCE</scope>
</reference>
<evidence type="ECO:0000313" key="1">
    <source>
        <dbReference type="EMBL" id="KKM26006.1"/>
    </source>
</evidence>
<dbReference type="AlphaFoldDB" id="A0A0F9IEJ8"/>
<dbReference type="EMBL" id="LAZR01012594">
    <property type="protein sequence ID" value="KKM26006.1"/>
    <property type="molecule type" value="Genomic_DNA"/>
</dbReference>
<proteinExistence type="predicted"/>
<accession>A0A0F9IEJ8</accession>
<protein>
    <submittedName>
        <fullName evidence="1">Uncharacterized protein</fullName>
    </submittedName>
</protein>
<sequence>MADKKLSELDELAVSPADDDEVYIRDVSEGASAESKRITVGNLVGLIKDLFGAHTVLIAISNNTPVALVVGQQTVVGRLTGENITAVAIGISDNNIVQIDHASATDDDYAKFTAAGLEGRSFAEVLADLSGQATAAFSWNGQNLTETGTINASNAVWWREHHYTIFSISPGASGATETAPDSNTLGGWQLNASAETLFYNCHVHEDWSEDSDLEAHVIFEVNVDNTGGNVGDTVDLQLIARMKGDAETAVKTQTLEIATVVGQSAQYKQFEAIFLVDFDSGTDPLDVGDLVTFELNLETDTSEVGDIIVNHVMCRYRSKKPQNEV</sequence>
<name>A0A0F9IEJ8_9ZZZZ</name>
<comment type="caution">
    <text evidence="1">The sequence shown here is derived from an EMBL/GenBank/DDBJ whole genome shotgun (WGS) entry which is preliminary data.</text>
</comment>